<protein>
    <submittedName>
        <fullName evidence="2">Uncharacterized protein</fullName>
    </submittedName>
</protein>
<gene>
    <name evidence="2" type="ORF">TSPGSL018_5297</name>
</gene>
<dbReference type="AlphaFoldDB" id="A0A061RD35"/>
<accession>A0A061RD35</accession>
<name>A0A061RD35_9CHLO</name>
<evidence type="ECO:0000313" key="2">
    <source>
        <dbReference type="EMBL" id="JAC69898.1"/>
    </source>
</evidence>
<evidence type="ECO:0000256" key="1">
    <source>
        <dbReference type="SAM" id="MobiDB-lite"/>
    </source>
</evidence>
<reference evidence="2" key="1">
    <citation type="submission" date="2014-05" db="EMBL/GenBank/DDBJ databases">
        <title>The transcriptome of the halophilic microalga Tetraselmis sp. GSL018 isolated from the Great Salt Lake, Utah.</title>
        <authorList>
            <person name="Jinkerson R.E."/>
            <person name="D'Adamo S."/>
            <person name="Posewitz M.C."/>
        </authorList>
    </citation>
    <scope>NUCLEOTIDE SEQUENCE</scope>
    <source>
        <strain evidence="2">GSL018</strain>
    </source>
</reference>
<organism evidence="2">
    <name type="scientific">Tetraselmis sp. GSL018</name>
    <dbReference type="NCBI Taxonomy" id="582737"/>
    <lineage>
        <taxon>Eukaryota</taxon>
        <taxon>Viridiplantae</taxon>
        <taxon>Chlorophyta</taxon>
        <taxon>core chlorophytes</taxon>
        <taxon>Chlorodendrophyceae</taxon>
        <taxon>Chlorodendrales</taxon>
        <taxon>Chlorodendraceae</taxon>
        <taxon>Tetraselmis</taxon>
    </lineage>
</organism>
<dbReference type="EMBL" id="GBEZ01016340">
    <property type="protein sequence ID" value="JAC69898.1"/>
    <property type="molecule type" value="Transcribed_RNA"/>
</dbReference>
<feature type="region of interest" description="Disordered" evidence="1">
    <location>
        <begin position="68"/>
        <end position="90"/>
    </location>
</feature>
<proteinExistence type="predicted"/>
<feature type="non-terminal residue" evidence="2">
    <location>
        <position position="90"/>
    </location>
</feature>
<sequence length="90" mass="9840">MPLARSLPSEGGIRRKLDRGPRVCEQRLIEWVMPLIGGAVTTSVQISVKRPDRGIAWEVSMGGGVIEGDKGRTVSSSPFQEVLPCTPRWP</sequence>